<reference evidence="1" key="1">
    <citation type="journal article" date="2014" name="Front. Microbiol.">
        <title>High frequency of phylogenetically diverse reductive dehalogenase-homologous genes in deep subseafloor sedimentary metagenomes.</title>
        <authorList>
            <person name="Kawai M."/>
            <person name="Futagami T."/>
            <person name="Toyoda A."/>
            <person name="Takaki Y."/>
            <person name="Nishi S."/>
            <person name="Hori S."/>
            <person name="Arai W."/>
            <person name="Tsubouchi T."/>
            <person name="Morono Y."/>
            <person name="Uchiyama I."/>
            <person name="Ito T."/>
            <person name="Fujiyama A."/>
            <person name="Inagaki F."/>
            <person name="Takami H."/>
        </authorList>
    </citation>
    <scope>NUCLEOTIDE SEQUENCE</scope>
    <source>
        <strain evidence="1">Expedition CK06-06</strain>
    </source>
</reference>
<dbReference type="AlphaFoldDB" id="X1FM10"/>
<comment type="caution">
    <text evidence="1">The sequence shown here is derived from an EMBL/GenBank/DDBJ whole genome shotgun (WGS) entry which is preliminary data.</text>
</comment>
<protein>
    <submittedName>
        <fullName evidence="1">Uncharacterized protein</fullName>
    </submittedName>
</protein>
<proteinExistence type="predicted"/>
<dbReference type="EMBL" id="BARU01001887">
    <property type="protein sequence ID" value="GAH21818.1"/>
    <property type="molecule type" value="Genomic_DNA"/>
</dbReference>
<feature type="non-terminal residue" evidence="1">
    <location>
        <position position="1"/>
    </location>
</feature>
<name>X1FM10_9ZZZZ</name>
<gene>
    <name evidence="1" type="ORF">S03H2_04691</name>
</gene>
<sequence length="87" mass="9542">EIITSSKSIDDGKESFFVGGASSDSGKEIFDWYKGELSGWEIEGEFVTESGDESTFTISANDGTYSVSVMIMESEDEVTVMIYVDEL</sequence>
<accession>X1FM10</accession>
<evidence type="ECO:0000313" key="1">
    <source>
        <dbReference type="EMBL" id="GAH21818.1"/>
    </source>
</evidence>
<organism evidence="1">
    <name type="scientific">marine sediment metagenome</name>
    <dbReference type="NCBI Taxonomy" id="412755"/>
    <lineage>
        <taxon>unclassified sequences</taxon>
        <taxon>metagenomes</taxon>
        <taxon>ecological metagenomes</taxon>
    </lineage>
</organism>